<dbReference type="GO" id="GO:0005634">
    <property type="term" value="C:nucleus"/>
    <property type="evidence" value="ECO:0007669"/>
    <property type="project" value="TreeGrafter"/>
</dbReference>
<protein>
    <submittedName>
        <fullName evidence="3">Proteasome maturation factor ump1</fullName>
    </submittedName>
</protein>
<dbReference type="PANTHER" id="PTHR12828">
    <property type="entry name" value="PROTEASOME MATURATION PROTEIN UMP1"/>
    <property type="match status" value="1"/>
</dbReference>
<dbReference type="EMBL" id="CP086714">
    <property type="protein sequence ID" value="WOO76851.1"/>
    <property type="molecule type" value="Genomic_DNA"/>
</dbReference>
<dbReference type="GO" id="GO:0000502">
    <property type="term" value="C:proteasome complex"/>
    <property type="evidence" value="ECO:0007669"/>
    <property type="project" value="UniProtKB-KW"/>
</dbReference>
<evidence type="ECO:0000256" key="1">
    <source>
        <dbReference type="ARBA" id="ARBA00023186"/>
    </source>
</evidence>
<proteinExistence type="inferred from homology"/>
<name>A0AAF0Y3B0_9TREE</name>
<dbReference type="GeneID" id="87803723"/>
<evidence type="ECO:0000313" key="3">
    <source>
        <dbReference type="EMBL" id="WOO76851.1"/>
    </source>
</evidence>
<evidence type="ECO:0000313" key="4">
    <source>
        <dbReference type="Proteomes" id="UP000827549"/>
    </source>
</evidence>
<accession>A0AAF0Y3B0</accession>
<organism evidence="3 4">
    <name type="scientific">Vanrija pseudolonga</name>
    <dbReference type="NCBI Taxonomy" id="143232"/>
    <lineage>
        <taxon>Eukaryota</taxon>
        <taxon>Fungi</taxon>
        <taxon>Dikarya</taxon>
        <taxon>Basidiomycota</taxon>
        <taxon>Agaricomycotina</taxon>
        <taxon>Tremellomycetes</taxon>
        <taxon>Trichosporonales</taxon>
        <taxon>Trichosporonaceae</taxon>
        <taxon>Vanrija</taxon>
    </lineage>
</organism>
<keyword evidence="1" id="KW-0143">Chaperone</keyword>
<dbReference type="InterPro" id="IPR008012">
    <property type="entry name" value="Ump1"/>
</dbReference>
<keyword evidence="4" id="KW-1185">Reference proteome</keyword>
<gene>
    <name evidence="3" type="primary">ump1</name>
    <name evidence="3" type="ORF">LOC62_01G000465</name>
</gene>
<dbReference type="Proteomes" id="UP000827549">
    <property type="component" value="Chromosome 1"/>
</dbReference>
<evidence type="ECO:0000256" key="2">
    <source>
        <dbReference type="ARBA" id="ARBA00043974"/>
    </source>
</evidence>
<reference evidence="3" key="1">
    <citation type="submission" date="2023-10" db="EMBL/GenBank/DDBJ databases">
        <authorList>
            <person name="Noh H."/>
        </authorList>
    </citation>
    <scope>NUCLEOTIDE SEQUENCE</scope>
    <source>
        <strain evidence="3">DUCC4014</strain>
    </source>
</reference>
<dbReference type="GO" id="GO:0043248">
    <property type="term" value="P:proteasome assembly"/>
    <property type="evidence" value="ECO:0007669"/>
    <property type="project" value="InterPro"/>
</dbReference>
<dbReference type="PANTHER" id="PTHR12828:SF3">
    <property type="entry name" value="PROTEASOME MATURATION PROTEIN"/>
    <property type="match status" value="1"/>
</dbReference>
<sequence>MVRTDPTLAKQQHKLTTPQSHRIVPPTVNASNEQYAVSTKSGVHDAFRFGPSSAAQTVAAGNASPLQARLEKWSETQQQLRSTVQRNTFGLSVPLRQAMEVKVVQEELHHPVLLSATPSGMPLGGSHNLHLEILKGTDETLDAPDFMSGGADLREVLDMSAAMERSRGI</sequence>
<dbReference type="Pfam" id="PF05348">
    <property type="entry name" value="UMP1"/>
    <property type="match status" value="1"/>
</dbReference>
<dbReference type="AlphaFoldDB" id="A0AAF0Y3B0"/>
<keyword evidence="3" id="KW-0647">Proteasome</keyword>
<comment type="similarity">
    <text evidence="2">Belongs to the POMP/UMP1 family.</text>
</comment>
<dbReference type="GO" id="GO:0005737">
    <property type="term" value="C:cytoplasm"/>
    <property type="evidence" value="ECO:0007669"/>
    <property type="project" value="TreeGrafter"/>
</dbReference>
<dbReference type="RefSeq" id="XP_062622883.1">
    <property type="nucleotide sequence ID" value="XM_062766899.1"/>
</dbReference>